<evidence type="ECO:0000259" key="1">
    <source>
        <dbReference type="Pfam" id="PF01370"/>
    </source>
</evidence>
<proteinExistence type="predicted"/>
<reference evidence="2 3" key="1">
    <citation type="submission" date="2016-11" db="EMBL/GenBank/DDBJ databases">
        <authorList>
            <person name="Jaros S."/>
            <person name="Januszkiewicz K."/>
            <person name="Wedrychowicz H."/>
        </authorList>
    </citation>
    <scope>NUCLEOTIDE SEQUENCE [LARGE SCALE GENOMIC DNA]</scope>
    <source>
        <strain evidence="2 3">DSM 22153</strain>
    </source>
</reference>
<feature type="domain" description="NAD-dependent epimerase/dehydratase" evidence="1">
    <location>
        <begin position="3"/>
        <end position="209"/>
    </location>
</feature>
<dbReference type="AlphaFoldDB" id="A0A1M7FNF3"/>
<dbReference type="Gene3D" id="3.40.50.720">
    <property type="entry name" value="NAD(P)-binding Rossmann-like Domain"/>
    <property type="match status" value="1"/>
</dbReference>
<dbReference type="InterPro" id="IPR036291">
    <property type="entry name" value="NAD(P)-bd_dom_sf"/>
</dbReference>
<dbReference type="PANTHER" id="PTHR48079:SF6">
    <property type="entry name" value="NAD(P)-BINDING DOMAIN-CONTAINING PROTEIN-RELATED"/>
    <property type="match status" value="1"/>
</dbReference>
<gene>
    <name evidence="2" type="ORF">SAMN05444272_1663</name>
</gene>
<dbReference type="OrthoDB" id="9787292at2"/>
<sequence>MNVFVTGGTGTIGRALVQHLLERGHHVIGLTRSSESASELRRLGAGFSAFPGDLAEPKGWTERAIACDAVIHTAATFTPEMPVIDRKAMQAIKMAARTRKHPLRVIYTGGIWLYPPTDKRPLTETVTFEPQPAFTWMKEQIRSLQTSPNLSVAIIHPALVCTPTRGPVAEIVKAVQRGQPFRTRASAETVWPLVSAQDLAKLYGTVLEARSFRLALLAAAIPGVRVKDLGHRIATRLGGSFELETLRPAPGTDPRSDFETGYGLSQVVSSRRAISLTGWNPSCRAVDDLIDEVLNSGLDHPSQSANVKTA</sequence>
<dbReference type="RefSeq" id="WP_073011742.1">
    <property type="nucleotide sequence ID" value="NZ_FRBW01000002.1"/>
</dbReference>
<keyword evidence="3" id="KW-1185">Reference proteome</keyword>
<evidence type="ECO:0000313" key="2">
    <source>
        <dbReference type="EMBL" id="SHM05526.1"/>
    </source>
</evidence>
<dbReference type="PANTHER" id="PTHR48079">
    <property type="entry name" value="PROTEIN YEEZ"/>
    <property type="match status" value="1"/>
</dbReference>
<evidence type="ECO:0000313" key="3">
    <source>
        <dbReference type="Proteomes" id="UP000186002"/>
    </source>
</evidence>
<dbReference type="GO" id="GO:0005737">
    <property type="term" value="C:cytoplasm"/>
    <property type="evidence" value="ECO:0007669"/>
    <property type="project" value="TreeGrafter"/>
</dbReference>
<dbReference type="Proteomes" id="UP000186002">
    <property type="component" value="Unassembled WGS sequence"/>
</dbReference>
<dbReference type="GO" id="GO:0004029">
    <property type="term" value="F:aldehyde dehydrogenase (NAD+) activity"/>
    <property type="evidence" value="ECO:0007669"/>
    <property type="project" value="TreeGrafter"/>
</dbReference>
<accession>A0A1M7FNF3</accession>
<dbReference type="InterPro" id="IPR001509">
    <property type="entry name" value="Epimerase_deHydtase"/>
</dbReference>
<organism evidence="2 3">
    <name type="scientific">Roseibium suaedae</name>
    <dbReference type="NCBI Taxonomy" id="735517"/>
    <lineage>
        <taxon>Bacteria</taxon>
        <taxon>Pseudomonadati</taxon>
        <taxon>Pseudomonadota</taxon>
        <taxon>Alphaproteobacteria</taxon>
        <taxon>Hyphomicrobiales</taxon>
        <taxon>Stappiaceae</taxon>
        <taxon>Roseibium</taxon>
    </lineage>
</organism>
<dbReference type="SUPFAM" id="SSF51735">
    <property type="entry name" value="NAD(P)-binding Rossmann-fold domains"/>
    <property type="match status" value="1"/>
</dbReference>
<dbReference type="Pfam" id="PF01370">
    <property type="entry name" value="Epimerase"/>
    <property type="match status" value="1"/>
</dbReference>
<dbReference type="STRING" id="735517.SAMN05444272_1663"/>
<protein>
    <submittedName>
        <fullName evidence="2">Nucleoside-diphosphate-sugar epimerase</fullName>
    </submittedName>
</protein>
<dbReference type="InterPro" id="IPR051783">
    <property type="entry name" value="NAD(P)-dependent_oxidoreduct"/>
</dbReference>
<name>A0A1M7FNF3_9HYPH</name>
<dbReference type="EMBL" id="FRBW01000002">
    <property type="protein sequence ID" value="SHM05526.1"/>
    <property type="molecule type" value="Genomic_DNA"/>
</dbReference>